<gene>
    <name evidence="1" type="ORF">YC6258_01317</name>
</gene>
<dbReference type="KEGG" id="gsn:YC6258_01317"/>
<keyword evidence="2" id="KW-1185">Reference proteome</keyword>
<proteinExistence type="predicted"/>
<organism evidence="1 2">
    <name type="scientific">Gynuella sunshinyii YC6258</name>
    <dbReference type="NCBI Taxonomy" id="1445510"/>
    <lineage>
        <taxon>Bacteria</taxon>
        <taxon>Pseudomonadati</taxon>
        <taxon>Pseudomonadota</taxon>
        <taxon>Gammaproteobacteria</taxon>
        <taxon>Oceanospirillales</taxon>
        <taxon>Saccharospirillaceae</taxon>
        <taxon>Gynuella</taxon>
    </lineage>
</organism>
<dbReference type="AlphaFoldDB" id="A0A0C5V1F7"/>
<sequence length="39" mass="4422">MTNVLELNLSIKSMQLSENPGALRRIYLNHLVNVRLSIA</sequence>
<accession>A0A0C5V1F7</accession>
<protein>
    <submittedName>
        <fullName evidence="1">Uncharacterized protein</fullName>
    </submittedName>
</protein>
<evidence type="ECO:0000313" key="2">
    <source>
        <dbReference type="Proteomes" id="UP000032266"/>
    </source>
</evidence>
<reference evidence="1 2" key="1">
    <citation type="submission" date="2014-01" db="EMBL/GenBank/DDBJ databases">
        <title>Full genme sequencing of cellulolytic bacterium Gynuella sunshinyii YC6258T gen. nov., sp. nov.</title>
        <authorList>
            <person name="Khan H."/>
            <person name="Chung E.J."/>
            <person name="Chung Y.R."/>
        </authorList>
    </citation>
    <scope>NUCLEOTIDE SEQUENCE [LARGE SCALE GENOMIC DNA]</scope>
    <source>
        <strain evidence="1 2">YC6258</strain>
    </source>
</reference>
<dbReference type="EMBL" id="CP007142">
    <property type="protein sequence ID" value="AJQ93365.1"/>
    <property type="molecule type" value="Genomic_DNA"/>
</dbReference>
<name>A0A0C5V1F7_9GAMM</name>
<dbReference type="HOGENOM" id="CLU_3310511_0_0_6"/>
<dbReference type="Proteomes" id="UP000032266">
    <property type="component" value="Chromosome"/>
</dbReference>
<evidence type="ECO:0000313" key="1">
    <source>
        <dbReference type="EMBL" id="AJQ93365.1"/>
    </source>
</evidence>